<keyword evidence="1" id="KW-0472">Membrane</keyword>
<organism evidence="3 4">
    <name type="scientific">Nakaseomyces bracarensis</name>
    <dbReference type="NCBI Taxonomy" id="273131"/>
    <lineage>
        <taxon>Eukaryota</taxon>
        <taxon>Fungi</taxon>
        <taxon>Dikarya</taxon>
        <taxon>Ascomycota</taxon>
        <taxon>Saccharomycotina</taxon>
        <taxon>Saccharomycetes</taxon>
        <taxon>Saccharomycetales</taxon>
        <taxon>Saccharomycetaceae</taxon>
        <taxon>Nakaseomyces</taxon>
    </lineage>
</organism>
<protein>
    <submittedName>
        <fullName evidence="3">Phosphatidylinositol 4,5-bisphosphate 5-phosphatase INP54</fullName>
    </submittedName>
</protein>
<dbReference type="SUPFAM" id="SSF56219">
    <property type="entry name" value="DNase I-like"/>
    <property type="match status" value="1"/>
</dbReference>
<dbReference type="InterPro" id="IPR036691">
    <property type="entry name" value="Endo/exonu/phosph_ase_sf"/>
</dbReference>
<evidence type="ECO:0000313" key="4">
    <source>
        <dbReference type="Proteomes" id="UP001623330"/>
    </source>
</evidence>
<proteinExistence type="predicted"/>
<comment type="caution">
    <text evidence="3">The sequence shown here is derived from an EMBL/GenBank/DDBJ whole genome shotgun (WGS) entry which is preliminary data.</text>
</comment>
<feature type="domain" description="Inositol polyphosphate-related phosphatase" evidence="2">
    <location>
        <begin position="5"/>
        <end position="318"/>
    </location>
</feature>
<dbReference type="Proteomes" id="UP001623330">
    <property type="component" value="Unassembled WGS sequence"/>
</dbReference>
<feature type="transmembrane region" description="Helical" evidence="1">
    <location>
        <begin position="348"/>
        <end position="367"/>
    </location>
</feature>
<dbReference type="Pfam" id="PF22669">
    <property type="entry name" value="Exo_endo_phos2"/>
    <property type="match status" value="1"/>
</dbReference>
<evidence type="ECO:0000259" key="2">
    <source>
        <dbReference type="SMART" id="SM00128"/>
    </source>
</evidence>
<keyword evidence="4" id="KW-1185">Reference proteome</keyword>
<dbReference type="InterPro" id="IPR000300">
    <property type="entry name" value="IPPc"/>
</dbReference>
<evidence type="ECO:0000313" key="3">
    <source>
        <dbReference type="EMBL" id="KAL3230238.1"/>
    </source>
</evidence>
<dbReference type="PANTHER" id="PTHR11200:SF275">
    <property type="entry name" value="LD06095P"/>
    <property type="match status" value="1"/>
</dbReference>
<dbReference type="EMBL" id="JBEVYD010000010">
    <property type="protein sequence ID" value="KAL3230238.1"/>
    <property type="molecule type" value="Genomic_DNA"/>
</dbReference>
<evidence type="ECO:0000256" key="1">
    <source>
        <dbReference type="SAM" id="Phobius"/>
    </source>
</evidence>
<keyword evidence="1" id="KW-0812">Transmembrane</keyword>
<accession>A0ABR4NQ79</accession>
<name>A0ABR4NQ79_9SACH</name>
<dbReference type="Gene3D" id="3.60.10.10">
    <property type="entry name" value="Endonuclease/exonuclease/phosphatase"/>
    <property type="match status" value="1"/>
</dbReference>
<gene>
    <name evidence="3" type="ORF">RNJ44_01601</name>
</gene>
<reference evidence="3 4" key="1">
    <citation type="submission" date="2024-05" db="EMBL/GenBank/DDBJ databases">
        <title>Long read based assembly of the Candida bracarensis genome reveals expanded adhesin content.</title>
        <authorList>
            <person name="Marcet-Houben M."/>
            <person name="Ksiezopolska E."/>
            <person name="Gabaldon T."/>
        </authorList>
    </citation>
    <scope>NUCLEOTIDE SEQUENCE [LARGE SCALE GENOMIC DNA]</scope>
    <source>
        <strain evidence="3 4">CBM6</strain>
    </source>
</reference>
<dbReference type="SMART" id="SM00128">
    <property type="entry name" value="IPPc"/>
    <property type="match status" value="1"/>
</dbReference>
<dbReference type="InterPro" id="IPR046985">
    <property type="entry name" value="IP5"/>
</dbReference>
<keyword evidence="1" id="KW-1133">Transmembrane helix</keyword>
<sequence length="370" mass="42846">MTGDKLWKVSISTLNCGRAFPFREEKHKQDVLRELMTSTDSNPQDIYVLGVQELVRIWEGVGKLRMETCLLDLSTAALEVLRQLFPDIQYKKLGYSYVGATAVLVFCKDTIECYDSLSTTSNCGIFGSTLKGGTAYTFKLSQEGQEVQTFTFICCHLNAKEGRENKRARIDDFDRIMSQCNRVLDEAGFRKGHIFFFGDLNFRVTDTNVAPQDPNKWEETLWRSEELNRLKHKGIILRGFKEGRINFPPTYKYKLQSESTYNSKRIPSWCDRILYKKYHSAHNIGSCKYESVRRSRTLQFTDHQAVNLVIEVPEITHDTIHDLELVRILEPLDATLGYLTDKILAYEWMRGPAIYIIGLIVVLWLLYRLF</sequence>
<dbReference type="PANTHER" id="PTHR11200">
    <property type="entry name" value="INOSITOL 5-PHOSPHATASE"/>
    <property type="match status" value="1"/>
</dbReference>